<evidence type="ECO:0000256" key="6">
    <source>
        <dbReference type="ARBA" id="ARBA00022984"/>
    </source>
</evidence>
<evidence type="ECO:0000256" key="7">
    <source>
        <dbReference type="ARBA" id="ARBA00023136"/>
    </source>
</evidence>
<evidence type="ECO:0000256" key="2">
    <source>
        <dbReference type="ARBA" id="ARBA00022475"/>
    </source>
</evidence>
<dbReference type="CDD" id="cd16913">
    <property type="entry name" value="YkuD_like"/>
    <property type="match status" value="1"/>
</dbReference>
<evidence type="ECO:0000256" key="9">
    <source>
        <dbReference type="ARBA" id="ARBA00023288"/>
    </source>
</evidence>
<dbReference type="GO" id="GO:0071972">
    <property type="term" value="F:peptidoglycan L,D-transpeptidase activity"/>
    <property type="evidence" value="ECO:0007669"/>
    <property type="project" value="TreeGrafter"/>
</dbReference>
<keyword evidence="8" id="KW-0564">Palmitate</keyword>
<keyword evidence="2" id="KW-1003">Cell membrane</keyword>
<dbReference type="SUPFAM" id="SSF141523">
    <property type="entry name" value="L,D-transpeptidase catalytic domain-like"/>
    <property type="match status" value="1"/>
</dbReference>
<dbReference type="Pfam" id="PF17964">
    <property type="entry name" value="Big_10"/>
    <property type="match status" value="1"/>
</dbReference>
<keyword evidence="9" id="KW-0449">Lipoprotein</keyword>
<keyword evidence="17" id="KW-1185">Reference proteome</keyword>
<comment type="pathway">
    <text evidence="1 13">Cell wall biogenesis; peptidoglycan biosynthesis.</text>
</comment>
<dbReference type="FunFam" id="2.40.440.10:FF:000005">
    <property type="entry name" value="L,D-transpeptidase 2"/>
    <property type="match status" value="1"/>
</dbReference>
<evidence type="ECO:0000256" key="14">
    <source>
        <dbReference type="SAM" id="MobiDB-lite"/>
    </source>
</evidence>
<evidence type="ECO:0000256" key="10">
    <source>
        <dbReference type="ARBA" id="ARBA00023315"/>
    </source>
</evidence>
<gene>
    <name evidence="16" type="ORF">Voc01_040380</name>
</gene>
<keyword evidence="6 13" id="KW-0573">Peptidoglycan synthesis</keyword>
<comment type="caution">
    <text evidence="16">The sequence shown here is derived from an EMBL/GenBank/DDBJ whole genome shotgun (WGS) entry which is preliminary data.</text>
</comment>
<dbReference type="Gene3D" id="2.60.40.3710">
    <property type="match status" value="1"/>
</dbReference>
<evidence type="ECO:0000256" key="3">
    <source>
        <dbReference type="ARBA" id="ARBA00022679"/>
    </source>
</evidence>
<dbReference type="EMBL" id="BOPH01000054">
    <property type="protein sequence ID" value="GIJ69121.1"/>
    <property type="molecule type" value="Genomic_DNA"/>
</dbReference>
<evidence type="ECO:0000313" key="16">
    <source>
        <dbReference type="EMBL" id="GIJ69121.1"/>
    </source>
</evidence>
<keyword evidence="10" id="KW-0012">Acyltransferase</keyword>
<evidence type="ECO:0000256" key="12">
    <source>
        <dbReference type="ARBA" id="ARBA00060592"/>
    </source>
</evidence>
<feature type="active site" description="Nucleophile" evidence="13">
    <location>
        <position position="337"/>
    </location>
</feature>
<sequence length="408" mass="43434">MAGISLVLAGGAACTKDKNSWNGQGGDGGEKPAAVEVAVTPAEAATDVPVSAEIEVKATGGKVSEVTLADSTGAAVAGAMRADGTSFVPNSPLKYTTQYKAVVKAADDKGKTVEKTVSFTTMARPGNRMGAQIFMSDNIQTYGQAMPIVVEFRNGGVKGKDQKAIVEKRLFVTSEPAQEGVWHWDSDIQVEYRPKEYWQPGTKLKVRLGLGGLPLGDGRFGETDITINAGIDKVRRSIEVDNATKQLVATQDGQVVKQMPVSLGKTSNPSMSGTMVIIERLDKTVFDSSTYGVPANSPDGYRTDIQFAERLTWSGQFIHAAPWSVADQGRRNVSHGCVNINLENAAWIYNWTRVGDPVTVKGTEDKLPKGDGWTAWNMSWEDFQKGSALAKSGSPGSGQGPTPSSSPS</sequence>
<organism evidence="16 17">
    <name type="scientific">Virgisporangium ochraceum</name>
    <dbReference type="NCBI Taxonomy" id="65505"/>
    <lineage>
        <taxon>Bacteria</taxon>
        <taxon>Bacillati</taxon>
        <taxon>Actinomycetota</taxon>
        <taxon>Actinomycetes</taxon>
        <taxon>Micromonosporales</taxon>
        <taxon>Micromonosporaceae</taxon>
        <taxon>Virgisporangium</taxon>
    </lineage>
</organism>
<dbReference type="InterPro" id="IPR041280">
    <property type="entry name" value="Big_10"/>
</dbReference>
<dbReference type="GO" id="GO:0071555">
    <property type="term" value="P:cell wall organization"/>
    <property type="evidence" value="ECO:0007669"/>
    <property type="project" value="UniProtKB-UniRule"/>
</dbReference>
<dbReference type="PANTHER" id="PTHR30582:SF2">
    <property type="entry name" value="L,D-TRANSPEPTIDASE YCIB-RELATED"/>
    <property type="match status" value="1"/>
</dbReference>
<feature type="active site" description="Proton donor/acceptor" evidence="13">
    <location>
        <position position="319"/>
    </location>
</feature>
<dbReference type="PANTHER" id="PTHR30582">
    <property type="entry name" value="L,D-TRANSPEPTIDASE"/>
    <property type="match status" value="1"/>
</dbReference>
<keyword evidence="5 13" id="KW-0133">Cell shape</keyword>
<proteinExistence type="predicted"/>
<dbReference type="Gene3D" id="2.60.40.3780">
    <property type="match status" value="1"/>
</dbReference>
<comment type="pathway">
    <text evidence="12">Glycan biosynthesis.</text>
</comment>
<dbReference type="GO" id="GO:0016746">
    <property type="term" value="F:acyltransferase activity"/>
    <property type="evidence" value="ECO:0007669"/>
    <property type="project" value="UniProtKB-KW"/>
</dbReference>
<dbReference type="GO" id="GO:0005576">
    <property type="term" value="C:extracellular region"/>
    <property type="evidence" value="ECO:0007669"/>
    <property type="project" value="TreeGrafter"/>
</dbReference>
<evidence type="ECO:0000256" key="5">
    <source>
        <dbReference type="ARBA" id="ARBA00022960"/>
    </source>
</evidence>
<feature type="domain" description="L,D-TPase catalytic" evidence="15">
    <location>
        <begin position="236"/>
        <end position="361"/>
    </location>
</feature>
<name>A0A8J3ZSX5_9ACTN</name>
<dbReference type="InterPro" id="IPR005490">
    <property type="entry name" value="LD_TPept_cat_dom"/>
</dbReference>
<dbReference type="InterPro" id="IPR050979">
    <property type="entry name" value="LD-transpeptidase"/>
</dbReference>
<dbReference type="PROSITE" id="PS52029">
    <property type="entry name" value="LD_TPASE"/>
    <property type="match status" value="1"/>
</dbReference>
<feature type="region of interest" description="Disordered" evidence="14">
    <location>
        <begin position="387"/>
        <end position="408"/>
    </location>
</feature>
<evidence type="ECO:0000313" key="17">
    <source>
        <dbReference type="Proteomes" id="UP000635606"/>
    </source>
</evidence>
<dbReference type="Gene3D" id="2.40.440.10">
    <property type="entry name" value="L,D-transpeptidase catalytic domain-like"/>
    <property type="match status" value="1"/>
</dbReference>
<evidence type="ECO:0000256" key="1">
    <source>
        <dbReference type="ARBA" id="ARBA00004752"/>
    </source>
</evidence>
<accession>A0A8J3ZSX5</accession>
<evidence type="ECO:0000259" key="15">
    <source>
        <dbReference type="PROSITE" id="PS52029"/>
    </source>
</evidence>
<reference evidence="16" key="1">
    <citation type="submission" date="2021-01" db="EMBL/GenBank/DDBJ databases">
        <title>Whole genome shotgun sequence of Virgisporangium ochraceum NBRC 16418.</title>
        <authorList>
            <person name="Komaki H."/>
            <person name="Tamura T."/>
        </authorList>
    </citation>
    <scope>NUCLEOTIDE SEQUENCE</scope>
    <source>
        <strain evidence="16">NBRC 16418</strain>
    </source>
</reference>
<dbReference type="Pfam" id="PF03734">
    <property type="entry name" value="YkuD"/>
    <property type="match status" value="1"/>
</dbReference>
<evidence type="ECO:0000256" key="4">
    <source>
        <dbReference type="ARBA" id="ARBA00022729"/>
    </source>
</evidence>
<evidence type="ECO:0000256" key="13">
    <source>
        <dbReference type="PROSITE-ProRule" id="PRU01373"/>
    </source>
</evidence>
<dbReference type="UniPathway" id="UPA00219"/>
<keyword evidence="4" id="KW-0732">Signal</keyword>
<dbReference type="InterPro" id="IPR038063">
    <property type="entry name" value="Transpep_catalytic_dom"/>
</dbReference>
<keyword evidence="3" id="KW-0808">Transferase</keyword>
<evidence type="ECO:0000256" key="8">
    <source>
        <dbReference type="ARBA" id="ARBA00023139"/>
    </source>
</evidence>
<protein>
    <recommendedName>
        <fullName evidence="15">L,D-TPase catalytic domain-containing protein</fullName>
    </recommendedName>
</protein>
<dbReference type="Proteomes" id="UP000635606">
    <property type="component" value="Unassembled WGS sequence"/>
</dbReference>
<keyword evidence="7" id="KW-0472">Membrane</keyword>
<keyword evidence="11 13" id="KW-0961">Cell wall biogenesis/degradation</keyword>
<dbReference type="GO" id="GO:0018104">
    <property type="term" value="P:peptidoglycan-protein cross-linking"/>
    <property type="evidence" value="ECO:0007669"/>
    <property type="project" value="TreeGrafter"/>
</dbReference>
<dbReference type="GO" id="GO:0008360">
    <property type="term" value="P:regulation of cell shape"/>
    <property type="evidence" value="ECO:0007669"/>
    <property type="project" value="UniProtKB-UniRule"/>
</dbReference>
<evidence type="ECO:0000256" key="11">
    <source>
        <dbReference type="ARBA" id="ARBA00023316"/>
    </source>
</evidence>
<dbReference type="AlphaFoldDB" id="A0A8J3ZSX5"/>